<protein>
    <recommendedName>
        <fullName evidence="2">J domain-containing protein</fullName>
    </recommendedName>
</protein>
<proteinExistence type="predicted"/>
<feature type="compositionally biased region" description="Low complexity" evidence="1">
    <location>
        <begin position="304"/>
        <end position="316"/>
    </location>
</feature>
<dbReference type="Gene3D" id="1.10.287.110">
    <property type="entry name" value="DnaJ domain"/>
    <property type="match status" value="1"/>
</dbReference>
<dbReference type="EMBL" id="QEFC01000021">
    <property type="protein sequence ID" value="KAE9467575.1"/>
    <property type="molecule type" value="Genomic_DNA"/>
</dbReference>
<feature type="region of interest" description="Disordered" evidence="1">
    <location>
        <begin position="421"/>
        <end position="481"/>
    </location>
</feature>
<accession>A0A6A4MAQ1</accession>
<dbReference type="PROSITE" id="PS50076">
    <property type="entry name" value="DNAJ_2"/>
    <property type="match status" value="1"/>
</dbReference>
<dbReference type="InterPro" id="IPR001623">
    <property type="entry name" value="DnaJ_domain"/>
</dbReference>
<feature type="region of interest" description="Disordered" evidence="1">
    <location>
        <begin position="771"/>
        <end position="793"/>
    </location>
</feature>
<keyword evidence="4" id="KW-1185">Reference proteome</keyword>
<evidence type="ECO:0000259" key="2">
    <source>
        <dbReference type="PROSITE" id="PS50076"/>
    </source>
</evidence>
<feature type="non-terminal residue" evidence="3">
    <location>
        <position position="1"/>
    </location>
</feature>
<comment type="caution">
    <text evidence="3">The sequence shown here is derived from an EMBL/GenBank/DDBJ whole genome shotgun (WGS) entry which is preliminary data.</text>
</comment>
<dbReference type="InterPro" id="IPR018253">
    <property type="entry name" value="DnaJ_domain_CS"/>
</dbReference>
<dbReference type="SUPFAM" id="SSF46565">
    <property type="entry name" value="Chaperone J-domain"/>
    <property type="match status" value="1"/>
</dbReference>
<evidence type="ECO:0000313" key="4">
    <source>
        <dbReference type="Proteomes" id="UP000428333"/>
    </source>
</evidence>
<feature type="compositionally biased region" description="Basic and acidic residues" evidence="1">
    <location>
        <begin position="776"/>
        <end position="793"/>
    </location>
</feature>
<organism evidence="3 4">
    <name type="scientific">Rhododendron williamsianum</name>
    <dbReference type="NCBI Taxonomy" id="262921"/>
    <lineage>
        <taxon>Eukaryota</taxon>
        <taxon>Viridiplantae</taxon>
        <taxon>Streptophyta</taxon>
        <taxon>Embryophyta</taxon>
        <taxon>Tracheophyta</taxon>
        <taxon>Spermatophyta</taxon>
        <taxon>Magnoliopsida</taxon>
        <taxon>eudicotyledons</taxon>
        <taxon>Gunneridae</taxon>
        <taxon>Pentapetalae</taxon>
        <taxon>asterids</taxon>
        <taxon>Ericales</taxon>
        <taxon>Ericaceae</taxon>
        <taxon>Ericoideae</taxon>
        <taxon>Rhodoreae</taxon>
        <taxon>Rhododendron</taxon>
    </lineage>
</organism>
<evidence type="ECO:0000313" key="3">
    <source>
        <dbReference type="EMBL" id="KAE9467575.1"/>
    </source>
</evidence>
<name>A0A6A4MAQ1_9ERIC</name>
<dbReference type="AlphaFoldDB" id="A0A6A4MAQ1"/>
<feature type="compositionally biased region" description="Basic and acidic residues" evidence="1">
    <location>
        <begin position="421"/>
        <end position="443"/>
    </location>
</feature>
<dbReference type="InterPro" id="IPR036869">
    <property type="entry name" value="J_dom_sf"/>
</dbReference>
<dbReference type="OrthoDB" id="66964at2759"/>
<feature type="domain" description="J" evidence="2">
    <location>
        <begin position="66"/>
        <end position="130"/>
    </location>
</feature>
<dbReference type="CDD" id="cd06257">
    <property type="entry name" value="DnaJ"/>
    <property type="match status" value="1"/>
</dbReference>
<dbReference type="PRINTS" id="PR00625">
    <property type="entry name" value="JDOMAIN"/>
</dbReference>
<evidence type="ECO:0000256" key="1">
    <source>
        <dbReference type="SAM" id="MobiDB-lite"/>
    </source>
</evidence>
<dbReference type="PANTHER" id="PTHR44137:SF61">
    <property type="entry name" value="J DOMAIN-CONTAINING PROTEIN"/>
    <property type="match status" value="1"/>
</dbReference>
<dbReference type="SMART" id="SM00271">
    <property type="entry name" value="DnaJ"/>
    <property type="match status" value="1"/>
</dbReference>
<dbReference type="Pfam" id="PF00226">
    <property type="entry name" value="DnaJ"/>
    <property type="match status" value="1"/>
</dbReference>
<dbReference type="PANTHER" id="PTHR44137">
    <property type="entry name" value="BNAC03G44070D PROTEIN"/>
    <property type="match status" value="1"/>
</dbReference>
<dbReference type="InterPro" id="IPR024593">
    <property type="entry name" value="DUF3444"/>
</dbReference>
<dbReference type="Proteomes" id="UP000428333">
    <property type="component" value="Linkage Group LG01"/>
</dbReference>
<sequence>MECNKEEAARAKELAEKKLTERDYDGAKKIALKAQTLFPGLEGLPQFMATLDLYISSEKKVNGEVDWYGILGVDPFADDETLRRQYRALALTLHPDKNKSVGADGAFKILSEAWSLLSDEAKRGEYNQKRNLRVMNQKNTSMNAPMPSGKNGFHGFTHSGNSSLKDLKSGATLQPTPSKSNTFWTACKRCKMQYEYLREYLNYNLRCPNCHEPFCAVEIPRPPRNGQIPSTQRGPNQQQQNVNDNLARNMSATVRKPISAPNAGAGSINSPNIHQGTHLNPGGVRIVPGSGSSAGQSANLFHPASQSFKKSSASQKMGARSASHVGSSSGKVDRPLKKSRIDMNVAGRDIPNKMAMGNGGIGQRGSSGTERFSAYGTVKQKSVRWMSQLEIRNVLAAKSRMELRKKLNEWSMEAVLKESNKVGKEAEMEKSKGTVNGGKKDGNKSAAFMDCKANADRPPAVQPRESSTPATSNFDSDEKPADVMLMSVPDPEFYDFDKDRIEKSFGENQVWAAYDDDDGMPRYYALIHSLISKRPFKLEISWLNSKSNAELGPLNWIGSGFSKTTGDFRIGKRIISKNLNSFSHRMKWTKAARGVIQIFPKKGDVWALFKNWSPDWNELTKDEVIHKYDMVEVLDDYHEERGVAVCPLVKVAGFKSVFHQHFDPGEVKTIRREEMFRFSHHVPSYIITGQEAANAPKGCLELDPAALPLELLQVITEAKEVETAEKATKATKEGAVDGLGKVEENLHLQGSGRSSAQEGLTNRYKYVYTKRKARKGKESTEEEIAKHTNEATE</sequence>
<feature type="region of interest" description="Disordered" evidence="1">
    <location>
        <begin position="257"/>
        <end position="334"/>
    </location>
</feature>
<feature type="compositionally biased region" description="Polar residues" evidence="1">
    <location>
        <begin position="290"/>
        <end position="299"/>
    </location>
</feature>
<dbReference type="InterPro" id="IPR056988">
    <property type="entry name" value="Zn_ribbon_pln"/>
</dbReference>
<gene>
    <name evidence="3" type="ORF">C3L33_00522</name>
</gene>
<dbReference type="Pfam" id="PF11926">
    <property type="entry name" value="DUF3444"/>
    <property type="match status" value="1"/>
</dbReference>
<feature type="compositionally biased region" description="Polar residues" evidence="1">
    <location>
        <begin position="464"/>
        <end position="474"/>
    </location>
</feature>
<feature type="compositionally biased region" description="Polar residues" evidence="1">
    <location>
        <begin position="267"/>
        <end position="278"/>
    </location>
</feature>
<reference evidence="3 4" key="1">
    <citation type="journal article" date="2019" name="Genome Biol. Evol.">
        <title>The Rhododendron genome and chromosomal organization provide insight into shared whole-genome duplications across the heath family (Ericaceae).</title>
        <authorList>
            <person name="Soza V.L."/>
            <person name="Lindsley D."/>
            <person name="Waalkes A."/>
            <person name="Ramage E."/>
            <person name="Patwardhan R.P."/>
            <person name="Burton J.N."/>
            <person name="Adey A."/>
            <person name="Kumar A."/>
            <person name="Qiu R."/>
            <person name="Shendure J."/>
            <person name="Hall B."/>
        </authorList>
    </citation>
    <scope>NUCLEOTIDE SEQUENCE [LARGE SCALE GENOMIC DNA]</scope>
    <source>
        <strain evidence="3">RSF 1966-606</strain>
    </source>
</reference>
<dbReference type="Pfam" id="PF23551">
    <property type="entry name" value="Zn_ribbon_20"/>
    <property type="match status" value="1"/>
</dbReference>
<dbReference type="PROSITE" id="PS00636">
    <property type="entry name" value="DNAJ_1"/>
    <property type="match status" value="1"/>
</dbReference>